<dbReference type="InterPro" id="IPR001173">
    <property type="entry name" value="Glyco_trans_2-like"/>
</dbReference>
<keyword evidence="3" id="KW-0328">Glycosyltransferase</keyword>
<evidence type="ECO:0000259" key="2">
    <source>
        <dbReference type="Pfam" id="PF00535"/>
    </source>
</evidence>
<evidence type="ECO:0000256" key="1">
    <source>
        <dbReference type="SAM" id="Phobius"/>
    </source>
</evidence>
<name>A0ABV3L5V8_9RHOB</name>
<dbReference type="RefSeq" id="WP_366192754.1">
    <property type="nucleotide sequence ID" value="NZ_JBFBVU010000009.1"/>
</dbReference>
<dbReference type="SUPFAM" id="SSF53448">
    <property type="entry name" value="Nucleotide-diphospho-sugar transferases"/>
    <property type="match status" value="1"/>
</dbReference>
<dbReference type="Pfam" id="PF00535">
    <property type="entry name" value="Glycos_transf_2"/>
    <property type="match status" value="1"/>
</dbReference>
<protein>
    <submittedName>
        <fullName evidence="3">Glycosyltransferase</fullName>
        <ecNumber evidence="3">2.4.-.-</ecNumber>
    </submittedName>
</protein>
<dbReference type="InterPro" id="IPR029044">
    <property type="entry name" value="Nucleotide-diphossugar_trans"/>
</dbReference>
<proteinExistence type="predicted"/>
<gene>
    <name evidence="3" type="ORF">AB0T83_09255</name>
</gene>
<keyword evidence="1" id="KW-0812">Transmembrane</keyword>
<evidence type="ECO:0000313" key="4">
    <source>
        <dbReference type="Proteomes" id="UP001553161"/>
    </source>
</evidence>
<keyword evidence="1" id="KW-1133">Transmembrane helix</keyword>
<comment type="caution">
    <text evidence="3">The sequence shown here is derived from an EMBL/GenBank/DDBJ whole genome shotgun (WGS) entry which is preliminary data.</text>
</comment>
<dbReference type="EC" id="2.4.-.-" evidence="3"/>
<sequence length="306" mass="34652">MSTDPKLSIVVTIVDGGTYLRDFLAACERMEDTPPLELIVPYDASVADVLQYQDAFPQVRFLDLGQITPARPITTEAGQHELFDRRRAAGLAAATGDIIAILEDRGHPRPDWARTVVRLHAKTDYGVIGGAIDCKEPVSLLNWAFYVTDFGRYGLPFDSGPAEWVSDVNVTYSRKVLEDTRHLWQERFREPVVHWFLIDRGDQLLLSNELVVEHVRPPATLGDLLPERFHWGRLFGHIRAVHLPAWKRLGYILTSPLIPPLLWVRHGLTQASKGKGLRYLTALPYVMILTIFWTLGEAWGTITKRP</sequence>
<dbReference type="EMBL" id="JBFBVU010000009">
    <property type="protein sequence ID" value="MEV8466964.1"/>
    <property type="molecule type" value="Genomic_DNA"/>
</dbReference>
<accession>A0ABV3L5V8</accession>
<keyword evidence="3" id="KW-0808">Transferase</keyword>
<keyword evidence="1" id="KW-0472">Membrane</keyword>
<reference evidence="3 4" key="1">
    <citation type="submission" date="2024-07" db="EMBL/GenBank/DDBJ databases">
        <authorList>
            <person name="Kang M."/>
        </authorList>
    </citation>
    <scope>NUCLEOTIDE SEQUENCE [LARGE SCALE GENOMIC DNA]</scope>
    <source>
        <strain evidence="3 4">DFM31</strain>
    </source>
</reference>
<organism evidence="3 4">
    <name type="scientific">Meridianimarinicoccus marinus</name>
    <dbReference type="NCBI Taxonomy" id="3231483"/>
    <lineage>
        <taxon>Bacteria</taxon>
        <taxon>Pseudomonadati</taxon>
        <taxon>Pseudomonadota</taxon>
        <taxon>Alphaproteobacteria</taxon>
        <taxon>Rhodobacterales</taxon>
        <taxon>Paracoccaceae</taxon>
        <taxon>Meridianimarinicoccus</taxon>
    </lineage>
</organism>
<feature type="transmembrane region" description="Helical" evidence="1">
    <location>
        <begin position="276"/>
        <end position="296"/>
    </location>
</feature>
<dbReference type="Proteomes" id="UP001553161">
    <property type="component" value="Unassembled WGS sequence"/>
</dbReference>
<keyword evidence="4" id="KW-1185">Reference proteome</keyword>
<evidence type="ECO:0000313" key="3">
    <source>
        <dbReference type="EMBL" id="MEV8466964.1"/>
    </source>
</evidence>
<dbReference type="Gene3D" id="3.90.550.10">
    <property type="entry name" value="Spore Coat Polysaccharide Biosynthesis Protein SpsA, Chain A"/>
    <property type="match status" value="1"/>
</dbReference>
<feature type="domain" description="Glycosyltransferase 2-like" evidence="2">
    <location>
        <begin position="8"/>
        <end position="178"/>
    </location>
</feature>
<dbReference type="GO" id="GO:0016757">
    <property type="term" value="F:glycosyltransferase activity"/>
    <property type="evidence" value="ECO:0007669"/>
    <property type="project" value="UniProtKB-KW"/>
</dbReference>